<keyword evidence="1" id="KW-0812">Transmembrane</keyword>
<name>A0ABD5PHG2_9EURY</name>
<dbReference type="EMBL" id="JBHSDS010000010">
    <property type="protein sequence ID" value="MFC4359974.1"/>
    <property type="molecule type" value="Genomic_DNA"/>
</dbReference>
<dbReference type="InterPro" id="IPR007254">
    <property type="entry name" value="DUF373"/>
</dbReference>
<comment type="caution">
    <text evidence="2">The sequence shown here is derived from an EMBL/GenBank/DDBJ whole genome shotgun (WGS) entry which is preliminary data.</text>
</comment>
<feature type="transmembrane region" description="Helical" evidence="1">
    <location>
        <begin position="293"/>
        <end position="315"/>
    </location>
</feature>
<evidence type="ECO:0000313" key="3">
    <source>
        <dbReference type="Proteomes" id="UP001595921"/>
    </source>
</evidence>
<organism evidence="2 3">
    <name type="scientific">Halobium salinum</name>
    <dbReference type="NCBI Taxonomy" id="1364940"/>
    <lineage>
        <taxon>Archaea</taxon>
        <taxon>Methanobacteriati</taxon>
        <taxon>Methanobacteriota</taxon>
        <taxon>Stenosarchaea group</taxon>
        <taxon>Halobacteria</taxon>
        <taxon>Halobacteriales</taxon>
        <taxon>Haloferacaceae</taxon>
        <taxon>Halobium</taxon>
    </lineage>
</organism>
<accession>A0ABD5PHG2</accession>
<keyword evidence="1" id="KW-0472">Membrane</keyword>
<gene>
    <name evidence="2" type="ORF">ACFO0N_18660</name>
</gene>
<dbReference type="Pfam" id="PF04123">
    <property type="entry name" value="DUF373"/>
    <property type="match status" value="1"/>
</dbReference>
<sequence>MTTLVLCVDRSNDIGRKTGIRAPVAGWEAVRSLVTEVGLADPEDSGVNSLLEALRVARELQDEGEEAVVAVVSGATDSQVGADRAVAGQLDELIAEYAPESAVVVVDSATDERVVPIVESRLRVDSVDRVVVRQARDIESTYYLLKQFLGDEELRTTVLVPLGVALLLFPALLYRFSAAVAFAGLAALLGIALLYKGLAVDERLSGVAERVRTGLYSGQVSVVTYVVAAGLTLVGVFLGVLAVSEATPTEPLLVRSARFTYRSVPWLALAALTASTGRLVDELIRAEGARRPYLNLPFGVVATGLVVRGFSGWFLEREAGLPHLELFEGVPLLYVEFTPTQRLALFVVSGLLVSLVGVRVAAAMSRETETLEEPVEQ</sequence>
<dbReference type="PANTHER" id="PTHR38815">
    <property type="entry name" value="HYPOTHETICAL MEMBRANE PROTEIN, CONSERVED, DUF373 FAMILY"/>
    <property type="match status" value="1"/>
</dbReference>
<dbReference type="Proteomes" id="UP001595921">
    <property type="component" value="Unassembled WGS sequence"/>
</dbReference>
<feature type="transmembrane region" description="Helical" evidence="1">
    <location>
        <begin position="179"/>
        <end position="199"/>
    </location>
</feature>
<keyword evidence="3" id="KW-1185">Reference proteome</keyword>
<proteinExistence type="predicted"/>
<feature type="transmembrane region" description="Helical" evidence="1">
    <location>
        <begin position="220"/>
        <end position="243"/>
    </location>
</feature>
<dbReference type="RefSeq" id="WP_267623329.1">
    <property type="nucleotide sequence ID" value="NZ_JAODIW010000008.1"/>
</dbReference>
<evidence type="ECO:0000313" key="2">
    <source>
        <dbReference type="EMBL" id="MFC4359974.1"/>
    </source>
</evidence>
<evidence type="ECO:0000256" key="1">
    <source>
        <dbReference type="SAM" id="Phobius"/>
    </source>
</evidence>
<keyword evidence="1" id="KW-1133">Transmembrane helix</keyword>
<feature type="transmembrane region" description="Helical" evidence="1">
    <location>
        <begin position="154"/>
        <end position="173"/>
    </location>
</feature>
<feature type="transmembrane region" description="Helical" evidence="1">
    <location>
        <begin position="343"/>
        <end position="362"/>
    </location>
</feature>
<dbReference type="AlphaFoldDB" id="A0ABD5PHG2"/>
<protein>
    <submittedName>
        <fullName evidence="2">DUF373 family protein</fullName>
    </submittedName>
</protein>
<dbReference type="PANTHER" id="PTHR38815:SF1">
    <property type="entry name" value="DUF373 FAMILY PROTEIN"/>
    <property type="match status" value="1"/>
</dbReference>
<reference evidence="2 3" key="1">
    <citation type="journal article" date="2019" name="Int. J. Syst. Evol. Microbiol.">
        <title>The Global Catalogue of Microorganisms (GCM) 10K type strain sequencing project: providing services to taxonomists for standard genome sequencing and annotation.</title>
        <authorList>
            <consortium name="The Broad Institute Genomics Platform"/>
            <consortium name="The Broad Institute Genome Sequencing Center for Infectious Disease"/>
            <person name="Wu L."/>
            <person name="Ma J."/>
        </authorList>
    </citation>
    <scope>NUCLEOTIDE SEQUENCE [LARGE SCALE GENOMIC DNA]</scope>
    <source>
        <strain evidence="2 3">CGMCC 1.12553</strain>
    </source>
</reference>
<feature type="transmembrane region" description="Helical" evidence="1">
    <location>
        <begin position="263"/>
        <end position="281"/>
    </location>
</feature>